<dbReference type="Proteomes" id="UP000434172">
    <property type="component" value="Unassembled WGS sequence"/>
</dbReference>
<feature type="domain" description="Nephrocystin 3-like N-terminal" evidence="5">
    <location>
        <begin position="187"/>
        <end position="349"/>
    </location>
</feature>
<evidence type="ECO:0000313" key="7">
    <source>
        <dbReference type="Proteomes" id="UP000434172"/>
    </source>
</evidence>
<protein>
    <submittedName>
        <fullName evidence="6">Ankyrin repeat protein</fullName>
    </submittedName>
</protein>
<dbReference type="Pfam" id="PF12796">
    <property type="entry name" value="Ank_2"/>
    <property type="match status" value="3"/>
</dbReference>
<feature type="repeat" description="ANK" evidence="3">
    <location>
        <begin position="1043"/>
        <end position="1075"/>
    </location>
</feature>
<sequence>MSFGFGVGNFIAVLDKAKLYRERFADAPDHFDSLSREIASLTSILEYISRVQDQLTGDEKAALAAPIKESTKLLFELDKIYNDNTSLEKHESASKLASLDPRAVWGRLRLKSEDIQKLRQRITMNVHFLSAIKGFRDSEAIQATKQLVTSMHDEQISRHERRILDWLTTTDYAPQQRDHLSRRYTDTNQWFLNSDKFKSWLLGQSQTLVCPGMPGAGKTIMASVVIDELFRKFQSDSDTGIAYIYYNFKDQDRQYPHDVIASLAKQLSQHRSPLPSSLITLYDVHQKGRSLSSLQEVIGLLQSVASSFRRVYIIIDALDECGLRRRLAVLSEVFRLQQRHVTNIMITTREIPEILESHYFKNGITLQVSASESDVSRYVASRIPEMQTFVRKRPELQDEIQEGIARRINGMFLLAKLLIDSLSRKPNPGAIREFLAIAATEYRVYAYFYDEVLNRIQSQSFEDVEIANKALSWIVFAKRSLEVAELQHALAVEEGKSEIEDDGITSVETILSACGGLVTLDEKSGTMRLVHQTAQEFFIKRRDGIFPSANVKIANTCIRYLCLDYALKVINESFSDTLPWRKPYVWERERKRKLRKSEIPFYDYAASYWGHHVRDSATIPSQVAQFLENRHALYQSTSILSELSGEHVPSPVAHLTAWFGLVEVLKSQLISSSEMELVDRDGRTILYWAAQQAQLDLIDYILAGHTEQLQICYSVEATRHDRTATFHAKMVESLHVALLEAIKRDQSDVVNKILPFGADNQLDLEPITGPSLLHVCIERRDMDMVKVFLKQTRNERIGTGKGGVCLGKPNLWDETPLAFAASNGLGDIVQLLLDHGADIETTHAAGQGPLEKASQGGHASTVEILLMNGPSPWNEYEAKAWALESAIKNNHQRIVELLISHGIDVDTRLESGCTLLSSAAEDGQLSMMQMLLSRGAYIEARDSEGLTPLWHALCGEQGSTFAMLLANGALTEVEDGQGRTPLFLAVKKGHISMLKMLLKYGANIEARDPKGHTPISYAIEGDQNLALWILLEKGATVESKDNLGHTPLSFAAKAGRSSALETLLRRNAVIETRDGNKRTPAWHAATQGSLWCLRVLQGHGADINCRDDEGVTPVIRTAEIGRGYMLEFLLRSGGHLEARDKFGRTALLAAAGADGDSGLRTDELKAKYAHLGGKGYMPLFAPSHGDTALSVILKRRRINEARDKHGRTPMWWAITSCNLRIIEKLSEVVDEIEIRDQEGEPPLMKNDSTGDLNRTEVARLLLKHVSQFGSDGRR</sequence>
<keyword evidence="1" id="KW-0677">Repeat</keyword>
<dbReference type="Pfam" id="PF24883">
    <property type="entry name" value="NPHP3_N"/>
    <property type="match status" value="1"/>
</dbReference>
<evidence type="ECO:0000256" key="1">
    <source>
        <dbReference type="ARBA" id="ARBA00022737"/>
    </source>
</evidence>
<evidence type="ECO:0000256" key="2">
    <source>
        <dbReference type="ARBA" id="ARBA00023043"/>
    </source>
</evidence>
<evidence type="ECO:0000256" key="3">
    <source>
        <dbReference type="PROSITE-ProRule" id="PRU00023"/>
    </source>
</evidence>
<dbReference type="Gene3D" id="3.40.50.300">
    <property type="entry name" value="P-loop containing nucleotide triphosphate hydrolases"/>
    <property type="match status" value="1"/>
</dbReference>
<dbReference type="Gene3D" id="1.25.40.20">
    <property type="entry name" value="Ankyrin repeat-containing domain"/>
    <property type="match status" value="3"/>
</dbReference>
<accession>A0A8H3VYK6</accession>
<dbReference type="InterPro" id="IPR054471">
    <property type="entry name" value="GPIID_WHD"/>
</dbReference>
<dbReference type="InterPro" id="IPR036770">
    <property type="entry name" value="Ankyrin_rpt-contain_sf"/>
</dbReference>
<evidence type="ECO:0000313" key="6">
    <source>
        <dbReference type="EMBL" id="KAF0318946.1"/>
    </source>
</evidence>
<reference evidence="6 7" key="1">
    <citation type="submission" date="2019-12" db="EMBL/GenBank/DDBJ databases">
        <title>A genome sequence resource for the geographically widespread anthracnose pathogen Colletotrichum asianum.</title>
        <authorList>
            <person name="Meng Y."/>
        </authorList>
    </citation>
    <scope>NUCLEOTIDE SEQUENCE [LARGE SCALE GENOMIC DNA]</scope>
    <source>
        <strain evidence="6 7">ICMP 18580</strain>
    </source>
</reference>
<proteinExistence type="predicted"/>
<dbReference type="SMART" id="SM00248">
    <property type="entry name" value="ANK"/>
    <property type="match status" value="14"/>
</dbReference>
<dbReference type="SUPFAM" id="SSF52540">
    <property type="entry name" value="P-loop containing nucleoside triphosphate hydrolases"/>
    <property type="match status" value="1"/>
</dbReference>
<comment type="caution">
    <text evidence="6">The sequence shown here is derived from an EMBL/GenBank/DDBJ whole genome shotgun (WGS) entry which is preliminary data.</text>
</comment>
<evidence type="ECO:0000259" key="4">
    <source>
        <dbReference type="Pfam" id="PF22939"/>
    </source>
</evidence>
<dbReference type="AlphaFoldDB" id="A0A8H3VYK6"/>
<feature type="repeat" description="ANK" evidence="3">
    <location>
        <begin position="977"/>
        <end position="1009"/>
    </location>
</feature>
<evidence type="ECO:0000259" key="5">
    <source>
        <dbReference type="Pfam" id="PF24883"/>
    </source>
</evidence>
<feature type="repeat" description="ANK" evidence="3">
    <location>
        <begin position="812"/>
        <end position="844"/>
    </location>
</feature>
<feature type="non-terminal residue" evidence="6">
    <location>
        <position position="1"/>
    </location>
</feature>
<dbReference type="EMBL" id="WOWK01000102">
    <property type="protein sequence ID" value="KAF0318946.1"/>
    <property type="molecule type" value="Genomic_DNA"/>
</dbReference>
<keyword evidence="2 3" id="KW-0040">ANK repeat</keyword>
<gene>
    <name evidence="6" type="ORF">GQ607_013755</name>
</gene>
<feature type="repeat" description="ANK" evidence="3">
    <location>
        <begin position="1109"/>
        <end position="1141"/>
    </location>
</feature>
<dbReference type="InterPro" id="IPR050889">
    <property type="entry name" value="Dendritic_Spine_Reg/Scaffold"/>
</dbReference>
<feature type="repeat" description="ANK" evidence="3">
    <location>
        <begin position="911"/>
        <end position="943"/>
    </location>
</feature>
<dbReference type="InterPro" id="IPR002110">
    <property type="entry name" value="Ankyrin_rpt"/>
</dbReference>
<dbReference type="PANTHER" id="PTHR24166:SF48">
    <property type="entry name" value="PROTEIN VAPYRIN"/>
    <property type="match status" value="1"/>
</dbReference>
<dbReference type="PROSITE" id="PS50088">
    <property type="entry name" value="ANK_REPEAT"/>
    <property type="match status" value="7"/>
</dbReference>
<dbReference type="InterPro" id="IPR027417">
    <property type="entry name" value="P-loop_NTPase"/>
</dbReference>
<dbReference type="OrthoDB" id="448455at2759"/>
<dbReference type="InterPro" id="IPR056884">
    <property type="entry name" value="NPHP3-like_N"/>
</dbReference>
<organism evidence="6 7">
    <name type="scientific">Colletotrichum asianum</name>
    <dbReference type="NCBI Taxonomy" id="702518"/>
    <lineage>
        <taxon>Eukaryota</taxon>
        <taxon>Fungi</taxon>
        <taxon>Dikarya</taxon>
        <taxon>Ascomycota</taxon>
        <taxon>Pezizomycotina</taxon>
        <taxon>Sordariomycetes</taxon>
        <taxon>Hypocreomycetidae</taxon>
        <taxon>Glomerellales</taxon>
        <taxon>Glomerellaceae</taxon>
        <taxon>Colletotrichum</taxon>
        <taxon>Colletotrichum gloeosporioides species complex</taxon>
    </lineage>
</organism>
<dbReference type="SUPFAM" id="SSF48403">
    <property type="entry name" value="Ankyrin repeat"/>
    <property type="match status" value="3"/>
</dbReference>
<name>A0A8H3VYK6_9PEZI</name>
<keyword evidence="7" id="KW-1185">Reference proteome</keyword>
<dbReference type="Pfam" id="PF22939">
    <property type="entry name" value="WHD_GPIID"/>
    <property type="match status" value="1"/>
</dbReference>
<feature type="domain" description="GPI inositol-deacylase winged helix" evidence="4">
    <location>
        <begin position="465"/>
        <end position="540"/>
    </location>
</feature>
<dbReference type="PANTHER" id="PTHR24166">
    <property type="entry name" value="ROLLING PEBBLES, ISOFORM B"/>
    <property type="match status" value="1"/>
</dbReference>
<feature type="repeat" description="ANK" evidence="3">
    <location>
        <begin position="1010"/>
        <end position="1042"/>
    </location>
</feature>
<feature type="repeat" description="ANK" evidence="3">
    <location>
        <begin position="1076"/>
        <end position="1108"/>
    </location>
</feature>
<dbReference type="PROSITE" id="PS50297">
    <property type="entry name" value="ANK_REP_REGION"/>
    <property type="match status" value="4"/>
</dbReference>